<keyword evidence="3" id="KW-1185">Reference proteome</keyword>
<sequence length="302" mass="33469">MIVAVREAGMSPHIKCFAHTLNLASQAGLHVPRVSRLLGRVRKVVAFFHRSTTATAVLAAKQNMLEIASHKLIMDVVTRWNSSMDMLERYREQQSAITAALLSTEVCKNARQLDTMDSADISDAEEIVNLLKPLKKATAVLSDEKSPTLSLIVPLKAMIEQSMTPDEKDSTTIANMKTAILQNLSSRFTEEQDYLLEGTALDPRFRSLPHLLPEQREEVFHRLKNKSNQLQQAVTVKQTKEGGASAGDPTDAADQRDIAHRVEPEQPPSKKTALEELFGATFSEPQVTQSKSLPHSSSNFRS</sequence>
<gene>
    <name evidence="2" type="ORF">PFLUV_G00139740</name>
</gene>
<dbReference type="PANTHER" id="PTHR46481:SF4">
    <property type="entry name" value="ZINC FINGER BED DOMAIN-CONTAINING PROTEIN 4"/>
    <property type="match status" value="1"/>
</dbReference>
<dbReference type="SUPFAM" id="SSF53098">
    <property type="entry name" value="Ribonuclease H-like"/>
    <property type="match status" value="1"/>
</dbReference>
<proteinExistence type="predicted"/>
<organism evidence="2 3">
    <name type="scientific">Perca fluviatilis</name>
    <name type="common">European perch</name>
    <dbReference type="NCBI Taxonomy" id="8168"/>
    <lineage>
        <taxon>Eukaryota</taxon>
        <taxon>Metazoa</taxon>
        <taxon>Chordata</taxon>
        <taxon>Craniata</taxon>
        <taxon>Vertebrata</taxon>
        <taxon>Euteleostomi</taxon>
        <taxon>Actinopterygii</taxon>
        <taxon>Neopterygii</taxon>
        <taxon>Teleostei</taxon>
        <taxon>Neoteleostei</taxon>
        <taxon>Acanthomorphata</taxon>
        <taxon>Eupercaria</taxon>
        <taxon>Perciformes</taxon>
        <taxon>Percoidei</taxon>
        <taxon>Percidae</taxon>
        <taxon>Percinae</taxon>
        <taxon>Perca</taxon>
    </lineage>
</organism>
<dbReference type="InterPro" id="IPR012337">
    <property type="entry name" value="RNaseH-like_sf"/>
</dbReference>
<dbReference type="PANTHER" id="PTHR46481">
    <property type="entry name" value="ZINC FINGER BED DOMAIN-CONTAINING PROTEIN 4"/>
    <property type="match status" value="1"/>
</dbReference>
<evidence type="ECO:0000256" key="1">
    <source>
        <dbReference type="SAM" id="MobiDB-lite"/>
    </source>
</evidence>
<evidence type="ECO:0000313" key="3">
    <source>
        <dbReference type="Proteomes" id="UP000465112"/>
    </source>
</evidence>
<dbReference type="AlphaFoldDB" id="A0A6A5F0H4"/>
<dbReference type="Proteomes" id="UP000465112">
    <property type="component" value="Chromosome 11"/>
</dbReference>
<dbReference type="EMBL" id="VHII01000011">
    <property type="protein sequence ID" value="KAF1384189.1"/>
    <property type="molecule type" value="Genomic_DNA"/>
</dbReference>
<feature type="compositionally biased region" description="Basic and acidic residues" evidence="1">
    <location>
        <begin position="253"/>
        <end position="264"/>
    </location>
</feature>
<reference evidence="2 3" key="1">
    <citation type="submission" date="2019-06" db="EMBL/GenBank/DDBJ databases">
        <title>A chromosome-scale genome assembly of the European perch, Perca fluviatilis.</title>
        <authorList>
            <person name="Roques C."/>
            <person name="Zahm M."/>
            <person name="Cabau C."/>
            <person name="Klopp C."/>
            <person name="Bouchez O."/>
            <person name="Donnadieu C."/>
            <person name="Kuhl H."/>
            <person name="Gislard M."/>
            <person name="Guendouz S."/>
            <person name="Journot L."/>
            <person name="Haffray P."/>
            <person name="Bestin A."/>
            <person name="Morvezen R."/>
            <person name="Feron R."/>
            <person name="Wen M."/>
            <person name="Jouanno E."/>
            <person name="Herpin A."/>
            <person name="Schartl M."/>
            <person name="Postlethwait J."/>
            <person name="Schaerlinger B."/>
            <person name="Chardard D."/>
            <person name="Lecocq T."/>
            <person name="Poncet C."/>
            <person name="Jaffrelo L."/>
            <person name="Lampietro C."/>
            <person name="Guiguen Y."/>
        </authorList>
    </citation>
    <scope>NUCLEOTIDE SEQUENCE [LARGE SCALE GENOMIC DNA]</scope>
    <source>
        <tissue evidence="2">Blood</tissue>
    </source>
</reference>
<evidence type="ECO:0008006" key="4">
    <source>
        <dbReference type="Google" id="ProtNLM"/>
    </source>
</evidence>
<comment type="caution">
    <text evidence="2">The sequence shown here is derived from an EMBL/GenBank/DDBJ whole genome shotgun (WGS) entry which is preliminary data.</text>
</comment>
<evidence type="ECO:0000313" key="2">
    <source>
        <dbReference type="EMBL" id="KAF1384189.1"/>
    </source>
</evidence>
<feature type="region of interest" description="Disordered" evidence="1">
    <location>
        <begin position="237"/>
        <end position="302"/>
    </location>
</feature>
<dbReference type="InterPro" id="IPR052035">
    <property type="entry name" value="ZnF_BED_domain_contain"/>
</dbReference>
<protein>
    <recommendedName>
        <fullName evidence="4">HAT C-terminal dimerisation domain-containing protein</fullName>
    </recommendedName>
</protein>
<accession>A0A6A5F0H4</accession>
<feature type="compositionally biased region" description="Polar residues" evidence="1">
    <location>
        <begin position="283"/>
        <end position="302"/>
    </location>
</feature>
<name>A0A6A5F0H4_PERFL</name>